<accession>A0ABT4VPK8</accession>
<evidence type="ECO:0000313" key="1">
    <source>
        <dbReference type="EMBL" id="MDA4846647.1"/>
    </source>
</evidence>
<keyword evidence="2" id="KW-1185">Reference proteome</keyword>
<dbReference type="Proteomes" id="UP001148313">
    <property type="component" value="Unassembled WGS sequence"/>
</dbReference>
<evidence type="ECO:0008006" key="3">
    <source>
        <dbReference type="Google" id="ProtNLM"/>
    </source>
</evidence>
<gene>
    <name evidence="1" type="ORF">OOZ53_14885</name>
</gene>
<comment type="caution">
    <text evidence="1">The sequence shown here is derived from an EMBL/GenBank/DDBJ whole genome shotgun (WGS) entry which is preliminary data.</text>
</comment>
<sequence>MTDLLTLLGALYACNVAAEQGPLTPDQTLICVRNHDAVKMKFLTAAEIDSLNDLTFSEKYQLSLKGYTRFKTWERENPDVVDRIRKQQVNEIFPGS</sequence>
<evidence type="ECO:0000313" key="2">
    <source>
        <dbReference type="Proteomes" id="UP001148313"/>
    </source>
</evidence>
<proteinExistence type="predicted"/>
<name>A0ABT4VPK8_9HYPH</name>
<dbReference type="EMBL" id="JAPJZH010000009">
    <property type="protein sequence ID" value="MDA4846647.1"/>
    <property type="molecule type" value="Genomic_DNA"/>
</dbReference>
<dbReference type="RefSeq" id="WP_271090431.1">
    <property type="nucleotide sequence ID" value="NZ_JAPJZH010000009.1"/>
</dbReference>
<protein>
    <recommendedName>
        <fullName evidence="3">DUF4296 domain-containing protein</fullName>
    </recommendedName>
</protein>
<reference evidence="1" key="1">
    <citation type="submission" date="2022-11" db="EMBL/GenBank/DDBJ databases">
        <title>Hoeflea poritis sp. nov., isolated from scleractinian coral Porites lutea.</title>
        <authorList>
            <person name="Zhang G."/>
            <person name="Wei Q."/>
            <person name="Cai L."/>
        </authorList>
    </citation>
    <scope>NUCLEOTIDE SEQUENCE</scope>
    <source>
        <strain evidence="1">E7-10</strain>
    </source>
</reference>
<organism evidence="1 2">
    <name type="scientific">Hoeflea poritis</name>
    <dbReference type="NCBI Taxonomy" id="2993659"/>
    <lineage>
        <taxon>Bacteria</taxon>
        <taxon>Pseudomonadati</taxon>
        <taxon>Pseudomonadota</taxon>
        <taxon>Alphaproteobacteria</taxon>
        <taxon>Hyphomicrobiales</taxon>
        <taxon>Rhizobiaceae</taxon>
        <taxon>Hoeflea</taxon>
    </lineage>
</organism>